<comment type="caution">
    <text evidence="1">The sequence shown here is derived from an EMBL/GenBank/DDBJ whole genome shotgun (WGS) entry which is preliminary data.</text>
</comment>
<evidence type="ECO:0000313" key="1">
    <source>
        <dbReference type="EMBL" id="MFC0683173.1"/>
    </source>
</evidence>
<accession>A0ABV6S4X4</accession>
<organism evidence="1 2">
    <name type="scientific">Novosphingobium clariflavum</name>
    <dbReference type="NCBI Taxonomy" id="2029884"/>
    <lineage>
        <taxon>Bacteria</taxon>
        <taxon>Pseudomonadati</taxon>
        <taxon>Pseudomonadota</taxon>
        <taxon>Alphaproteobacteria</taxon>
        <taxon>Sphingomonadales</taxon>
        <taxon>Sphingomonadaceae</taxon>
        <taxon>Novosphingobium</taxon>
    </lineage>
</organism>
<protein>
    <submittedName>
        <fullName evidence="1">Head completion/stabilization protein</fullName>
    </submittedName>
</protein>
<dbReference type="EMBL" id="JBHLTM010000008">
    <property type="protein sequence ID" value="MFC0683173.1"/>
    <property type="molecule type" value="Genomic_DNA"/>
</dbReference>
<keyword evidence="2" id="KW-1185">Reference proteome</keyword>
<dbReference type="Pfam" id="PF05926">
    <property type="entry name" value="Phage_GPL"/>
    <property type="match status" value="1"/>
</dbReference>
<dbReference type="RefSeq" id="WP_142636971.1">
    <property type="nucleotide sequence ID" value="NZ_JBHLTM010000008.1"/>
</dbReference>
<evidence type="ECO:0000313" key="2">
    <source>
        <dbReference type="Proteomes" id="UP001589858"/>
    </source>
</evidence>
<reference evidence="1 2" key="1">
    <citation type="submission" date="2024-09" db="EMBL/GenBank/DDBJ databases">
        <authorList>
            <person name="Sun Q."/>
            <person name="Mori K."/>
        </authorList>
    </citation>
    <scope>NUCLEOTIDE SEQUENCE [LARGE SCALE GENOMIC DNA]</scope>
    <source>
        <strain evidence="1 2">CICC 11035S</strain>
    </source>
</reference>
<name>A0ABV6S4X4_9SPHN</name>
<dbReference type="Proteomes" id="UP001589858">
    <property type="component" value="Unassembled WGS sequence"/>
</dbReference>
<sequence>MSFSAGPARPADITVPGDGWYPDFNATAMRDALRLTTMVTPERLLGAVQGGMLSVEGELAEWRGECEAEGAASLADVKPERMVAGEHRLTLLYTRAVRMYAAAELAETHRDLTATQDGQARADTEATTAQEYLRMATHAIRDILGTPRTAVELI</sequence>
<gene>
    <name evidence="1" type="ORF">ACFFF8_01055</name>
</gene>
<dbReference type="InterPro" id="IPR009225">
    <property type="entry name" value="Phage_head_completion_GpL"/>
</dbReference>
<proteinExistence type="predicted"/>